<protein>
    <submittedName>
        <fullName evidence="1">Predicted protein</fullName>
    </submittedName>
</protein>
<sequence>MRPDLVGQPNAVQLREHLGLTTGLLANMRPELVGRLNVVPITGISIPFQAVLFSLPFQGTLFPEKEPFKRPKMEEKALTTEPILDPRRKIEEIQRLEFERGEN</sequence>
<reference evidence="1" key="1">
    <citation type="journal article" date="2008" name="Science">
        <title>The Physcomitrella genome reveals evolutionary insights into the conquest of land by plants.</title>
        <authorList>
            <person name="Rensing S."/>
            <person name="Lang D."/>
            <person name="Zimmer A."/>
            <person name="Terry A."/>
            <person name="Salamov A."/>
            <person name="Shapiro H."/>
            <person name="Nishiyama T."/>
            <person name="Perroud P.-F."/>
            <person name="Lindquist E."/>
            <person name="Kamisugi Y."/>
            <person name="Tanahashi T."/>
            <person name="Sakakibara K."/>
            <person name="Fujita T."/>
            <person name="Oishi K."/>
            <person name="Shin-I T."/>
            <person name="Kuroki Y."/>
            <person name="Toyoda A."/>
            <person name="Suzuki Y."/>
            <person name="Hashimoto A."/>
            <person name="Yamaguchi K."/>
            <person name="Sugano A."/>
            <person name="Kohara Y."/>
            <person name="Fujiyama A."/>
            <person name="Anterola A."/>
            <person name="Aoki S."/>
            <person name="Ashton N."/>
            <person name="Barbazuk W.B."/>
            <person name="Barker E."/>
            <person name="Bennetzen J."/>
            <person name="Bezanilla M."/>
            <person name="Blankenship R."/>
            <person name="Cho S.H."/>
            <person name="Dutcher S."/>
            <person name="Estelle M."/>
            <person name="Fawcett J.A."/>
            <person name="Gundlach H."/>
            <person name="Hanada K."/>
            <person name="Heyl A."/>
            <person name="Hicks K.A."/>
            <person name="Hugh J."/>
            <person name="Lohr M."/>
            <person name="Mayer K."/>
            <person name="Melkozernov A."/>
            <person name="Murata T."/>
            <person name="Nelson D."/>
            <person name="Pils B."/>
            <person name="Prigge M."/>
            <person name="Reiss B."/>
            <person name="Renner T."/>
            <person name="Rombauts S."/>
            <person name="Rushton P."/>
            <person name="Sanderfoot A."/>
            <person name="Schween G."/>
            <person name="Shiu S.-H."/>
            <person name="Stueber K."/>
            <person name="Theodoulou F.L."/>
            <person name="Tu H."/>
            <person name="Van de Peer Y."/>
            <person name="Verrier P.J."/>
            <person name="Waters E."/>
            <person name="Wood A."/>
            <person name="Yang L."/>
            <person name="Cove D."/>
            <person name="Cuming A."/>
            <person name="Hasebe M."/>
            <person name="Lucas S."/>
            <person name="Mishler D.B."/>
            <person name="Reski R."/>
            <person name="Grigoriev I."/>
            <person name="Quatrano R.S."/>
            <person name="Boore J.L."/>
        </authorList>
    </citation>
    <scope>NUCLEOTIDE SEQUENCE [LARGE SCALE GENOMIC DNA]</scope>
</reference>
<organism>
    <name type="scientific">Physcomitrium patens</name>
    <name type="common">Spreading-leaved earth moss</name>
    <name type="synonym">Physcomitrella patens</name>
    <dbReference type="NCBI Taxonomy" id="3218"/>
    <lineage>
        <taxon>Eukaryota</taxon>
        <taxon>Viridiplantae</taxon>
        <taxon>Streptophyta</taxon>
        <taxon>Embryophyta</taxon>
        <taxon>Bryophyta</taxon>
        <taxon>Bryophytina</taxon>
        <taxon>Bryopsida</taxon>
        <taxon>Funariidae</taxon>
        <taxon>Funariales</taxon>
        <taxon>Funariaceae</taxon>
        <taxon>Physcomitrium</taxon>
    </lineage>
</organism>
<proteinExistence type="predicted"/>
<gene>
    <name evidence="1" type="ORF">PHYPADRAFT_102443</name>
</gene>
<dbReference type="EMBL" id="DS545442">
    <property type="protein sequence ID" value="EDQ49185.1"/>
    <property type="molecule type" value="Genomic_DNA"/>
</dbReference>
<name>A9U565_PHYPA</name>
<dbReference type="AlphaFoldDB" id="A9U565"/>
<evidence type="ECO:0000313" key="1">
    <source>
        <dbReference type="EMBL" id="EDQ49185.1"/>
    </source>
</evidence>
<accession>A9U565</accession>